<gene>
    <name evidence="1" type="ORF">VTAP4600_A2063</name>
</gene>
<reference evidence="1 2" key="1">
    <citation type="submission" date="2017-10" db="EMBL/GenBank/DDBJ databases">
        <authorList>
            <person name="Banno H."/>
            <person name="Chua N.-H."/>
        </authorList>
    </citation>
    <scope>NUCLEOTIDE SEQUENCE [LARGE SCALE GENOMIC DNA]</scope>
    <source>
        <strain evidence="1">Vibrio tapetis CECT4600</strain>
    </source>
</reference>
<dbReference type="PANTHER" id="PTHR37530">
    <property type="entry name" value="OUTER MEMBRANE PROTEIN SLP"/>
    <property type="match status" value="1"/>
</dbReference>
<organism evidence="1 2">
    <name type="scientific">Vibrio tapetis subsp. tapetis</name>
    <dbReference type="NCBI Taxonomy" id="1671868"/>
    <lineage>
        <taxon>Bacteria</taxon>
        <taxon>Pseudomonadati</taxon>
        <taxon>Pseudomonadota</taxon>
        <taxon>Gammaproteobacteria</taxon>
        <taxon>Vibrionales</taxon>
        <taxon>Vibrionaceae</taxon>
        <taxon>Vibrio</taxon>
    </lineage>
</organism>
<dbReference type="Proteomes" id="UP000235828">
    <property type="component" value="Chromosome A"/>
</dbReference>
<accession>A0A2N8ZDQ7</accession>
<dbReference type="PROSITE" id="PS51257">
    <property type="entry name" value="PROKAR_LIPOPROTEIN"/>
    <property type="match status" value="1"/>
</dbReference>
<dbReference type="RefSeq" id="WP_102522606.1">
    <property type="nucleotide sequence ID" value="NZ_LT960611.1"/>
</dbReference>
<name>A0A2N8ZDQ7_9VIBR</name>
<dbReference type="InterPro" id="IPR004658">
    <property type="entry name" value="OMP_Slp"/>
</dbReference>
<protein>
    <submittedName>
        <fullName evidence="1">Putative Starvation lipoprotein Slp paralog</fullName>
    </submittedName>
</protein>
<sequence>MHRSLFVLLSLILLGGCSSLPEQLNAQSERVITDFSTWTQQVEAYKGDVRLGGIIAKTTNLENQTRLELVNMPINDVGKPNIGKEANGRFVVYVDGFLDPVTYSEGRLVSVVGKAKGLELARVGESEHQMPVLHAYGEHLWRIEEWVAIDHAGSYLDTCYGLYCHDVRMGPSRGRVIKEVK</sequence>
<evidence type="ECO:0000313" key="2">
    <source>
        <dbReference type="Proteomes" id="UP000235828"/>
    </source>
</evidence>
<dbReference type="NCBIfam" id="TIGR00752">
    <property type="entry name" value="slp"/>
    <property type="match status" value="1"/>
</dbReference>
<proteinExistence type="predicted"/>
<evidence type="ECO:0000313" key="1">
    <source>
        <dbReference type="EMBL" id="SON50042.1"/>
    </source>
</evidence>
<dbReference type="KEGG" id="vta:A2063"/>
<dbReference type="OrthoDB" id="5295757at2"/>
<keyword evidence="2" id="KW-1185">Reference proteome</keyword>
<dbReference type="PANTHER" id="PTHR37530:SF1">
    <property type="entry name" value="OUTER MEMBRANE PROTEIN SLP"/>
    <property type="match status" value="1"/>
</dbReference>
<dbReference type="GO" id="GO:0019867">
    <property type="term" value="C:outer membrane"/>
    <property type="evidence" value="ECO:0007669"/>
    <property type="project" value="InterPro"/>
</dbReference>
<keyword evidence="1" id="KW-0449">Lipoprotein</keyword>
<dbReference type="AlphaFoldDB" id="A0A2N8ZDQ7"/>
<dbReference type="PIRSF" id="PIRSF004982">
    <property type="entry name" value="SlP"/>
    <property type="match status" value="1"/>
</dbReference>
<dbReference type="EMBL" id="LT960611">
    <property type="protein sequence ID" value="SON50042.1"/>
    <property type="molecule type" value="Genomic_DNA"/>
</dbReference>
<dbReference type="Pfam" id="PF03843">
    <property type="entry name" value="Slp"/>
    <property type="match status" value="1"/>
</dbReference>